<proteinExistence type="inferred from homology"/>
<evidence type="ECO:0000313" key="10">
    <source>
        <dbReference type="Proteomes" id="UP000823749"/>
    </source>
</evidence>
<keyword evidence="4" id="KW-0449">Lipoprotein</keyword>
<dbReference type="PANTHER" id="PTHR45811">
    <property type="entry name" value="COPPER TRANSPORT PROTEIN FAMILY-RELATED"/>
    <property type="match status" value="1"/>
</dbReference>
<dbReference type="GO" id="GO:0016020">
    <property type="term" value="C:membrane"/>
    <property type="evidence" value="ECO:0007669"/>
    <property type="project" value="UniProtKB-SubCell"/>
</dbReference>
<sequence length="92" mass="10437">MRRVVLAVRGLSDDKVKRKAMSAVYSIPGFESIVVDMKVQNRLTVTGDLDPWHVLIALRKNCGFAEIVSIGPAEEEPESKKQQQMRSRKIQR</sequence>
<comment type="subcellular location">
    <subcellularLocation>
        <location evidence="1">Membrane</location>
        <topology evidence="1">Peripheral membrane protein</topology>
    </subcellularLocation>
</comment>
<keyword evidence="5" id="KW-0636">Prenylation</keyword>
<name>A0AAV6ITQ8_9ERIC</name>
<organism evidence="9 10">
    <name type="scientific">Rhododendron griersonianum</name>
    <dbReference type="NCBI Taxonomy" id="479676"/>
    <lineage>
        <taxon>Eukaryota</taxon>
        <taxon>Viridiplantae</taxon>
        <taxon>Streptophyta</taxon>
        <taxon>Embryophyta</taxon>
        <taxon>Tracheophyta</taxon>
        <taxon>Spermatophyta</taxon>
        <taxon>Magnoliopsida</taxon>
        <taxon>eudicotyledons</taxon>
        <taxon>Gunneridae</taxon>
        <taxon>Pentapetalae</taxon>
        <taxon>asterids</taxon>
        <taxon>Ericales</taxon>
        <taxon>Ericaceae</taxon>
        <taxon>Ericoideae</taxon>
        <taxon>Rhodoreae</taxon>
        <taxon>Rhododendron</taxon>
    </lineage>
</organism>
<comment type="caution">
    <text evidence="9">The sequence shown here is derived from an EMBL/GenBank/DDBJ whole genome shotgun (WGS) entry which is preliminary data.</text>
</comment>
<evidence type="ECO:0000256" key="3">
    <source>
        <dbReference type="ARBA" id="ARBA00022723"/>
    </source>
</evidence>
<feature type="domain" description="HMA" evidence="8">
    <location>
        <begin position="2"/>
        <end position="70"/>
    </location>
</feature>
<evidence type="ECO:0000259" key="8">
    <source>
        <dbReference type="PROSITE" id="PS50846"/>
    </source>
</evidence>
<dbReference type="AlphaFoldDB" id="A0AAV6ITQ8"/>
<dbReference type="EMBL" id="JACTNZ010000009">
    <property type="protein sequence ID" value="KAG5530540.1"/>
    <property type="molecule type" value="Genomic_DNA"/>
</dbReference>
<dbReference type="Proteomes" id="UP000823749">
    <property type="component" value="Chromosome 9"/>
</dbReference>
<dbReference type="Pfam" id="PF00403">
    <property type="entry name" value="HMA"/>
    <property type="match status" value="1"/>
</dbReference>
<protein>
    <recommendedName>
        <fullName evidence="8">HMA domain-containing protein</fullName>
    </recommendedName>
</protein>
<evidence type="ECO:0000256" key="6">
    <source>
        <dbReference type="ARBA" id="ARBA00024045"/>
    </source>
</evidence>
<dbReference type="PROSITE" id="PS50846">
    <property type="entry name" value="HMA_2"/>
    <property type="match status" value="1"/>
</dbReference>
<keyword evidence="2" id="KW-0488">Methylation</keyword>
<evidence type="ECO:0000256" key="5">
    <source>
        <dbReference type="ARBA" id="ARBA00023289"/>
    </source>
</evidence>
<dbReference type="InterPro" id="IPR006121">
    <property type="entry name" value="HMA_dom"/>
</dbReference>
<accession>A0AAV6ITQ8</accession>
<evidence type="ECO:0000256" key="7">
    <source>
        <dbReference type="SAM" id="MobiDB-lite"/>
    </source>
</evidence>
<dbReference type="InterPro" id="IPR051863">
    <property type="entry name" value="HIPP"/>
</dbReference>
<evidence type="ECO:0000256" key="4">
    <source>
        <dbReference type="ARBA" id="ARBA00023288"/>
    </source>
</evidence>
<keyword evidence="3" id="KW-0479">Metal-binding</keyword>
<dbReference type="GO" id="GO:0009626">
    <property type="term" value="P:plant-type hypersensitive response"/>
    <property type="evidence" value="ECO:0007669"/>
    <property type="project" value="UniProtKB-KW"/>
</dbReference>
<reference evidence="9" key="1">
    <citation type="submission" date="2020-08" db="EMBL/GenBank/DDBJ databases">
        <title>Plant Genome Project.</title>
        <authorList>
            <person name="Zhang R.-G."/>
        </authorList>
    </citation>
    <scope>NUCLEOTIDE SEQUENCE</scope>
    <source>
        <strain evidence="9">WSP0</strain>
        <tissue evidence="9">Leaf</tissue>
    </source>
</reference>
<gene>
    <name evidence="9" type="ORF">RHGRI_025479</name>
</gene>
<evidence type="ECO:0000313" key="9">
    <source>
        <dbReference type="EMBL" id="KAG5530540.1"/>
    </source>
</evidence>
<dbReference type="GO" id="GO:0046872">
    <property type="term" value="F:metal ion binding"/>
    <property type="evidence" value="ECO:0007669"/>
    <property type="project" value="UniProtKB-KW"/>
</dbReference>
<feature type="region of interest" description="Disordered" evidence="7">
    <location>
        <begin position="73"/>
        <end position="92"/>
    </location>
</feature>
<evidence type="ECO:0000256" key="1">
    <source>
        <dbReference type="ARBA" id="ARBA00004170"/>
    </source>
</evidence>
<comment type="similarity">
    <text evidence="6">Belongs to the HIPP family.</text>
</comment>
<evidence type="ECO:0000256" key="2">
    <source>
        <dbReference type="ARBA" id="ARBA00022481"/>
    </source>
</evidence>
<dbReference type="Gene3D" id="3.30.70.100">
    <property type="match status" value="1"/>
</dbReference>
<dbReference type="PANTHER" id="PTHR45811:SF49">
    <property type="entry name" value="OS04G0667600 PROTEIN"/>
    <property type="match status" value="1"/>
</dbReference>
<keyword evidence="10" id="KW-1185">Reference proteome</keyword>